<organism evidence="6 7">
    <name type="scientific">Bacteroides uniformis</name>
    <dbReference type="NCBI Taxonomy" id="820"/>
    <lineage>
        <taxon>Bacteria</taxon>
        <taxon>Pseudomonadati</taxon>
        <taxon>Bacteroidota</taxon>
        <taxon>Bacteroidia</taxon>
        <taxon>Bacteroidales</taxon>
        <taxon>Bacteroidaceae</taxon>
        <taxon>Bacteroides</taxon>
    </lineage>
</organism>
<dbReference type="InterPro" id="IPR040719">
    <property type="entry name" value="DUF5597"/>
</dbReference>
<gene>
    <name evidence="6" type="ORF">ERS417307_02701</name>
</gene>
<evidence type="ECO:0000256" key="3">
    <source>
        <dbReference type="SAM" id="SignalP"/>
    </source>
</evidence>
<dbReference type="Pfam" id="PF02449">
    <property type="entry name" value="Glyco_hydro_42"/>
    <property type="match status" value="1"/>
</dbReference>
<keyword evidence="1" id="KW-0378">Hydrolase</keyword>
<evidence type="ECO:0000313" key="6">
    <source>
        <dbReference type="EMBL" id="CUO90501.1"/>
    </source>
</evidence>
<dbReference type="EMBL" id="CYZF01000007">
    <property type="protein sequence ID" value="CUO90501.1"/>
    <property type="molecule type" value="Genomic_DNA"/>
</dbReference>
<dbReference type="Gene3D" id="2.60.220.20">
    <property type="entry name" value="putative beta-Galactosidase from caulobacter crescentus"/>
    <property type="match status" value="1"/>
</dbReference>
<feature type="signal peptide" evidence="3">
    <location>
        <begin position="1"/>
        <end position="25"/>
    </location>
</feature>
<evidence type="ECO:0000256" key="1">
    <source>
        <dbReference type="ARBA" id="ARBA00022801"/>
    </source>
</evidence>
<feature type="domain" description="DUF5597" evidence="5">
    <location>
        <begin position="388"/>
        <end position="518"/>
    </location>
</feature>
<proteinExistence type="predicted"/>
<dbReference type="GO" id="GO:0009341">
    <property type="term" value="C:beta-galactosidase complex"/>
    <property type="evidence" value="ECO:0007669"/>
    <property type="project" value="InterPro"/>
</dbReference>
<dbReference type="GO" id="GO:0004565">
    <property type="term" value="F:beta-galactosidase activity"/>
    <property type="evidence" value="ECO:0007669"/>
    <property type="project" value="InterPro"/>
</dbReference>
<name>A0A174IVV1_BACUN</name>
<dbReference type="Proteomes" id="UP000095419">
    <property type="component" value="Unassembled WGS sequence"/>
</dbReference>
<dbReference type="FunFam" id="3.20.20.80:FF:000135">
    <property type="entry name" value="Beta-galactosidase, putative, bgl35A"/>
    <property type="match status" value="1"/>
</dbReference>
<dbReference type="SUPFAM" id="SSF51445">
    <property type="entry name" value="(Trans)glycosidases"/>
    <property type="match status" value="1"/>
</dbReference>
<evidence type="ECO:0000313" key="7">
    <source>
        <dbReference type="Proteomes" id="UP000095419"/>
    </source>
</evidence>
<dbReference type="GO" id="GO:0005975">
    <property type="term" value="P:carbohydrate metabolic process"/>
    <property type="evidence" value="ECO:0007669"/>
    <property type="project" value="InterPro"/>
</dbReference>
<evidence type="ECO:0000259" key="4">
    <source>
        <dbReference type="Pfam" id="PF02449"/>
    </source>
</evidence>
<dbReference type="InterPro" id="IPR017853">
    <property type="entry name" value="GH"/>
</dbReference>
<feature type="domain" description="Glycoside hydrolase family 42 N-terminal" evidence="4">
    <location>
        <begin position="71"/>
        <end position="216"/>
    </location>
</feature>
<evidence type="ECO:0000259" key="5">
    <source>
        <dbReference type="Pfam" id="PF18120"/>
    </source>
</evidence>
<dbReference type="RefSeq" id="WP_016272265.1">
    <property type="nucleotide sequence ID" value="NZ_CYZF01000007.1"/>
</dbReference>
<dbReference type="Gene3D" id="3.20.20.80">
    <property type="entry name" value="Glycosidases"/>
    <property type="match status" value="1"/>
</dbReference>
<keyword evidence="3" id="KW-0732">Signal</keyword>
<evidence type="ECO:0000256" key="2">
    <source>
        <dbReference type="ARBA" id="ARBA00023295"/>
    </source>
</evidence>
<accession>A0A174IVV1</accession>
<dbReference type="Pfam" id="PF18120">
    <property type="entry name" value="DUF5597"/>
    <property type="match status" value="1"/>
</dbReference>
<keyword evidence="2" id="KW-0326">Glycosidase</keyword>
<dbReference type="AlphaFoldDB" id="A0A174IVV1"/>
<sequence>MKQISNYKAWAFCIAMLLTTTWLSAQTDTSIPKLIQKNGRYTLLVDNKPFFVLGGQCGNSSNWASMLPNVWNVMKEMHANTLEIPVYWEQLEPQEGKFDFSQVQSVLNQARQNNMRLIFLWFATWKNGSNHYMPEWMKTDSKKYPNVVGKNGQEVDSPSPHCEEAMKADAKAFARFMGYLKEADTQHTVIMVQVENEPGTWGSVRDYSKKAQKLFEGSIPQEILTPTVCKELNVPKNAKGSWKEVFGERADEYFHAWHVARYINYVAKAGKEIYPLPLYINVALRDPLTNPTADHYESGGATDNVISIWKAAAPDIDFVAPDIYLRDDKAVLKVLELYARPDNALMVPETIGSPRFLYHTIAKGIGFSPFGVDQRRNFSPDMQRQSPLSAEYEILKPMAHLLAEWSAEDRIHPVIEPSDHSEQYVSLGSWKAIIKFGNTRGGQTAAAEKRPANGKAMIIQLGENEFIGIGTNCRFTFEPIGKKQGKAWQYLKVQEGFYDENGDFKMLRILNGDQTDWGGPQVGDAPSILHFTLTTR</sequence>
<reference evidence="6 7" key="1">
    <citation type="submission" date="2015-09" db="EMBL/GenBank/DDBJ databases">
        <authorList>
            <consortium name="Pathogen Informatics"/>
        </authorList>
    </citation>
    <scope>NUCLEOTIDE SEQUENCE [LARGE SCALE GENOMIC DNA]</scope>
    <source>
        <strain evidence="6 7">2789STDY5608791</strain>
    </source>
</reference>
<feature type="chain" id="PRO_5008024714" evidence="3">
    <location>
        <begin position="26"/>
        <end position="536"/>
    </location>
</feature>
<protein>
    <submittedName>
        <fullName evidence="6">Beta-galactosidase</fullName>
    </submittedName>
</protein>
<dbReference type="InterPro" id="IPR013529">
    <property type="entry name" value="Glyco_hydro_42_N"/>
</dbReference>